<evidence type="ECO:0008006" key="4">
    <source>
        <dbReference type="Google" id="ProtNLM"/>
    </source>
</evidence>
<dbReference type="EMBL" id="CALNXK010000113">
    <property type="protein sequence ID" value="CAH3159286.1"/>
    <property type="molecule type" value="Genomic_DNA"/>
</dbReference>
<sequence>MNSAKHRHHHVYLNTQARADLHWWASLLPVFNCRSLFPDKLPMTSALAYTDASPAGGGCCWHNDCLYVNWALDFPNICPLHVNYKETFMVLQATKRWAPSWSGQRVVVKSDSEVAAAIVTKGTTPCPIMMDWLRELFWLSEYYAIQLTVEQIPDPDDQSRLDLKVLKFRKQAYATSTKATYKSQLRAYLTFCVYYGYQPLPASTITLSRYAAFLARSLSAFSIPANLNIVRILHLEHGLEDPTKNNVHLATTLRGIRRCKGCTVSQKEPMTPAMLLAIKSHLNLTDPVHATFWAV</sequence>
<keyword evidence="1" id="KW-0238">DNA-binding</keyword>
<dbReference type="SUPFAM" id="SSF47823">
    <property type="entry name" value="lambda integrase-like, N-terminal domain"/>
    <property type="match status" value="1"/>
</dbReference>
<reference evidence="2 3" key="1">
    <citation type="submission" date="2022-05" db="EMBL/GenBank/DDBJ databases">
        <authorList>
            <consortium name="Genoscope - CEA"/>
            <person name="William W."/>
        </authorList>
    </citation>
    <scope>NUCLEOTIDE SEQUENCE [LARGE SCALE GENOMIC DNA]</scope>
</reference>
<evidence type="ECO:0000313" key="2">
    <source>
        <dbReference type="EMBL" id="CAH3159286.1"/>
    </source>
</evidence>
<proteinExistence type="predicted"/>
<dbReference type="InterPro" id="IPR010998">
    <property type="entry name" value="Integrase_recombinase_N"/>
</dbReference>
<name>A0ABN8Q897_9CNID</name>
<dbReference type="PANTHER" id="PTHR33050:SF7">
    <property type="entry name" value="RIBONUCLEASE H"/>
    <property type="match status" value="1"/>
</dbReference>
<gene>
    <name evidence="2" type="ORF">PLOB_00003592</name>
</gene>
<accession>A0ABN8Q897</accession>
<dbReference type="PANTHER" id="PTHR33050">
    <property type="entry name" value="REVERSE TRANSCRIPTASE DOMAIN-CONTAINING PROTEIN"/>
    <property type="match status" value="1"/>
</dbReference>
<organism evidence="2 3">
    <name type="scientific">Porites lobata</name>
    <dbReference type="NCBI Taxonomy" id="104759"/>
    <lineage>
        <taxon>Eukaryota</taxon>
        <taxon>Metazoa</taxon>
        <taxon>Cnidaria</taxon>
        <taxon>Anthozoa</taxon>
        <taxon>Hexacorallia</taxon>
        <taxon>Scleractinia</taxon>
        <taxon>Fungiina</taxon>
        <taxon>Poritidae</taxon>
        <taxon>Porites</taxon>
    </lineage>
</organism>
<dbReference type="Proteomes" id="UP001159405">
    <property type="component" value="Unassembled WGS sequence"/>
</dbReference>
<protein>
    <recommendedName>
        <fullName evidence="4">Core-binding (CB) domain-containing protein</fullName>
    </recommendedName>
</protein>
<comment type="caution">
    <text evidence="2">The sequence shown here is derived from an EMBL/GenBank/DDBJ whole genome shotgun (WGS) entry which is preliminary data.</text>
</comment>
<dbReference type="InterPro" id="IPR052055">
    <property type="entry name" value="Hepadnavirus_pol/RT"/>
</dbReference>
<keyword evidence="3" id="KW-1185">Reference proteome</keyword>
<evidence type="ECO:0000313" key="3">
    <source>
        <dbReference type="Proteomes" id="UP001159405"/>
    </source>
</evidence>
<feature type="non-terminal residue" evidence="2">
    <location>
        <position position="295"/>
    </location>
</feature>
<evidence type="ECO:0000256" key="1">
    <source>
        <dbReference type="ARBA" id="ARBA00023125"/>
    </source>
</evidence>
<dbReference type="Gene3D" id="1.10.150.130">
    <property type="match status" value="1"/>
</dbReference>